<keyword evidence="4 12" id="KW-0597">Phosphoprotein</keyword>
<feature type="region of interest" description="Disordered" evidence="13">
    <location>
        <begin position="870"/>
        <end position="898"/>
    </location>
</feature>
<evidence type="ECO:0000256" key="8">
    <source>
        <dbReference type="ARBA" id="ARBA00022777"/>
    </source>
</evidence>
<gene>
    <name evidence="16" type="ORF">ACFSOX_17080</name>
</gene>
<evidence type="ECO:0000256" key="4">
    <source>
        <dbReference type="ARBA" id="ARBA00022553"/>
    </source>
</evidence>
<feature type="domain" description="Response regulatory" evidence="15">
    <location>
        <begin position="758"/>
        <end position="869"/>
    </location>
</feature>
<evidence type="ECO:0000256" key="5">
    <source>
        <dbReference type="ARBA" id="ARBA00022606"/>
    </source>
</evidence>
<dbReference type="InterPro" id="IPR043150">
    <property type="entry name" value="Phytochrome_PHY_sf"/>
</dbReference>
<name>A0ABW5APB7_9BRAD</name>
<keyword evidence="3" id="KW-0600">Photoreceptor protein</keyword>
<dbReference type="Gene3D" id="3.30.565.10">
    <property type="entry name" value="Histidine kinase-like ATPase, C-terminal domain"/>
    <property type="match status" value="1"/>
</dbReference>
<dbReference type="Pfam" id="PF07536">
    <property type="entry name" value="HWE_HK"/>
    <property type="match status" value="1"/>
</dbReference>
<dbReference type="InterPro" id="IPR013515">
    <property type="entry name" value="Phytochrome_cen-reg"/>
</dbReference>
<dbReference type="SUPFAM" id="SSF55785">
    <property type="entry name" value="PYP-like sensor domain (PAS domain)"/>
    <property type="match status" value="1"/>
</dbReference>
<sequence>MQADAGASVDLTNCDREPIHLLGAVQPFGFLIAVAADDWTITHASANAAAALVCDAGDLIGRPLDGLVTPAALHTLRGLLQGISGDLVARDFALQLRPGLVCDVAAHIVAADAEAGDARDTMVRDTADRDTVGRDTVVIECEPTTGESDTAAPALVRDMITRLRRADDRKSFFRTAARELRALTGFDRVMVYRFDDDGSGEVVGEAVDPGRGTFLGLHYPASDIPRQARRLYSRNVLRLIADVDAVPVPVVSAAPDGPPLDLSMSMLRSVSSIHVEYLRNIGVRASMSVSILRDGKLWGLFACHHDAPHRVAFGRRSAAELFAQVFALVLENRERAVEAAYEARAQALHQRLVGTMAREATRFESVVAHLDEMADLLACDGVGVWTNGRATLKGLTPTAEEFFDLVAHIDAQSIERVHAVHAIGDEHPPGRAFAARAAGMLVVPLSRPARDYLVFFRREVARTVTWAGDPRAPKAFGPNGDRLTPRKSFDLWKETVTGQSLPWLPVECRIAEQLRVSLLEVILQLSDLTEEERRRAVERQDLLIAELNHRIRNILGLIRGVITQSRDSATTIETFTEVVGGRIQALARAHDQITADQWGPASLRNLVAAEAAAYLGGKGERVRIVGPDVLIEPEAFTTIALVVHEMITNSAKYGALSDQRGRVDIAVGFRPDGALALRWRETGGPRVAPPTRRGFGSTVIERSIRHDLKGEATVDYAPTGLVARFVVPGGFARPAPGGRQTDATPIEAAPPPGRVPQDVLLVEDTMIIALDAEDMLRRLGVDAVRTAASSADALATIETRPPDFALLDVNLGAETSFSIATRLRTLGVPFAFATGYGELAAFPPEFAETPRLRKPYTAETLRMLLEPFAPDVDHDGRRPVRPDAVAPDTADAGSRALD</sequence>
<dbReference type="Proteomes" id="UP001597314">
    <property type="component" value="Unassembled WGS sequence"/>
</dbReference>
<organism evidence="16 17">
    <name type="scientific">Rhodoplanes azumiensis</name>
    <dbReference type="NCBI Taxonomy" id="1897628"/>
    <lineage>
        <taxon>Bacteria</taxon>
        <taxon>Pseudomonadati</taxon>
        <taxon>Pseudomonadota</taxon>
        <taxon>Alphaproteobacteria</taxon>
        <taxon>Hyphomicrobiales</taxon>
        <taxon>Nitrobacteraceae</taxon>
        <taxon>Rhodoplanes</taxon>
    </lineage>
</organism>
<accession>A0ABW5APB7</accession>
<dbReference type="EMBL" id="JBHUIW010000021">
    <property type="protein sequence ID" value="MFD2183872.1"/>
    <property type="molecule type" value="Genomic_DNA"/>
</dbReference>
<evidence type="ECO:0000256" key="12">
    <source>
        <dbReference type="PROSITE-ProRule" id="PRU00169"/>
    </source>
</evidence>
<keyword evidence="8 16" id="KW-0418">Kinase</keyword>
<dbReference type="Gene3D" id="3.30.450.270">
    <property type="match status" value="1"/>
</dbReference>
<dbReference type="SMART" id="SM00911">
    <property type="entry name" value="HWE_HK"/>
    <property type="match status" value="1"/>
</dbReference>
<dbReference type="GO" id="GO:0016301">
    <property type="term" value="F:kinase activity"/>
    <property type="evidence" value="ECO:0007669"/>
    <property type="project" value="UniProtKB-KW"/>
</dbReference>
<evidence type="ECO:0000259" key="14">
    <source>
        <dbReference type="PROSITE" id="PS50046"/>
    </source>
</evidence>
<evidence type="ECO:0000256" key="1">
    <source>
        <dbReference type="ARBA" id="ARBA00000085"/>
    </source>
</evidence>
<dbReference type="InterPro" id="IPR001789">
    <property type="entry name" value="Sig_transdc_resp-reg_receiver"/>
</dbReference>
<dbReference type="InterPro" id="IPR001294">
    <property type="entry name" value="Phytochrome"/>
</dbReference>
<feature type="compositionally biased region" description="Basic and acidic residues" evidence="13">
    <location>
        <begin position="871"/>
        <end position="881"/>
    </location>
</feature>
<evidence type="ECO:0000256" key="11">
    <source>
        <dbReference type="ARBA" id="ARBA00023170"/>
    </source>
</evidence>
<dbReference type="PANTHER" id="PTHR41523:SF8">
    <property type="entry name" value="ETHYLENE RESPONSE SENSOR PROTEIN"/>
    <property type="match status" value="1"/>
</dbReference>
<evidence type="ECO:0000256" key="9">
    <source>
        <dbReference type="ARBA" id="ARBA00022840"/>
    </source>
</evidence>
<dbReference type="Pfam" id="PF00360">
    <property type="entry name" value="PHY"/>
    <property type="match status" value="1"/>
</dbReference>
<feature type="domain" description="Phytochrome chromophore attachment site" evidence="14">
    <location>
        <begin position="168"/>
        <end position="324"/>
    </location>
</feature>
<dbReference type="SUPFAM" id="SSF52172">
    <property type="entry name" value="CheY-like"/>
    <property type="match status" value="1"/>
</dbReference>
<evidence type="ECO:0000256" key="10">
    <source>
        <dbReference type="ARBA" id="ARBA00022991"/>
    </source>
</evidence>
<proteinExistence type="predicted"/>
<evidence type="ECO:0000256" key="13">
    <source>
        <dbReference type="SAM" id="MobiDB-lite"/>
    </source>
</evidence>
<evidence type="ECO:0000256" key="2">
    <source>
        <dbReference type="ARBA" id="ARBA00012438"/>
    </source>
</evidence>
<dbReference type="InterPro" id="IPR011102">
    <property type="entry name" value="Sig_transdc_His_kinase_HWE"/>
</dbReference>
<dbReference type="InterPro" id="IPR016132">
    <property type="entry name" value="Phyto_chromo_attachment"/>
</dbReference>
<dbReference type="PROSITE" id="PS50110">
    <property type="entry name" value="RESPONSE_REGULATORY"/>
    <property type="match status" value="1"/>
</dbReference>
<dbReference type="PIRSF" id="PIRSF036397">
    <property type="entry name" value="Bactrphtchrm_rec"/>
    <property type="match status" value="1"/>
</dbReference>
<evidence type="ECO:0000259" key="15">
    <source>
        <dbReference type="PROSITE" id="PS50110"/>
    </source>
</evidence>
<comment type="caution">
    <text evidence="16">The sequence shown here is derived from an EMBL/GenBank/DDBJ whole genome shotgun (WGS) entry which is preliminary data.</text>
</comment>
<dbReference type="PROSITE" id="PS50046">
    <property type="entry name" value="PHYTOCHROME_2"/>
    <property type="match status" value="1"/>
</dbReference>
<keyword evidence="11" id="KW-0675">Receptor</keyword>
<keyword evidence="5" id="KW-0716">Sensory transduction</keyword>
<reference evidence="17" key="1">
    <citation type="journal article" date="2019" name="Int. J. Syst. Evol. Microbiol.">
        <title>The Global Catalogue of Microorganisms (GCM) 10K type strain sequencing project: providing services to taxonomists for standard genome sequencing and annotation.</title>
        <authorList>
            <consortium name="The Broad Institute Genomics Platform"/>
            <consortium name="The Broad Institute Genome Sequencing Center for Infectious Disease"/>
            <person name="Wu L."/>
            <person name="Ma J."/>
        </authorList>
    </citation>
    <scope>NUCLEOTIDE SEQUENCE [LARGE SCALE GENOMIC DNA]</scope>
    <source>
        <strain evidence="17">CGMCC 1.6774</strain>
    </source>
</reference>
<dbReference type="SMART" id="SM00065">
    <property type="entry name" value="GAF"/>
    <property type="match status" value="1"/>
</dbReference>
<dbReference type="Pfam" id="PF08446">
    <property type="entry name" value="PAS_2"/>
    <property type="match status" value="1"/>
</dbReference>
<evidence type="ECO:0000256" key="3">
    <source>
        <dbReference type="ARBA" id="ARBA00022543"/>
    </source>
</evidence>
<dbReference type="InterPro" id="IPR011006">
    <property type="entry name" value="CheY-like_superfamily"/>
</dbReference>
<evidence type="ECO:0000256" key="7">
    <source>
        <dbReference type="ARBA" id="ARBA00022741"/>
    </source>
</evidence>
<dbReference type="SUPFAM" id="SSF55781">
    <property type="entry name" value="GAF domain-like"/>
    <property type="match status" value="2"/>
</dbReference>
<dbReference type="RefSeq" id="WP_378479023.1">
    <property type="nucleotide sequence ID" value="NZ_JBHUIW010000021.1"/>
</dbReference>
<dbReference type="Gene3D" id="3.30.450.40">
    <property type="match status" value="1"/>
</dbReference>
<dbReference type="PRINTS" id="PR01033">
    <property type="entry name" value="PHYTOCHROME"/>
</dbReference>
<dbReference type="EC" id="2.7.13.3" evidence="2"/>
<dbReference type="InterPro" id="IPR009219">
    <property type="entry name" value="Bactrphtchr_CheY"/>
</dbReference>
<protein>
    <recommendedName>
        <fullName evidence="2">histidine kinase</fullName>
        <ecNumber evidence="2">2.7.13.3</ecNumber>
    </recommendedName>
</protein>
<feature type="modified residue" description="4-aspartylphosphate" evidence="12">
    <location>
        <position position="808"/>
    </location>
</feature>
<dbReference type="InterPro" id="IPR036890">
    <property type="entry name" value="HATPase_C_sf"/>
</dbReference>
<dbReference type="Gene3D" id="3.40.50.2300">
    <property type="match status" value="1"/>
</dbReference>
<evidence type="ECO:0000313" key="17">
    <source>
        <dbReference type="Proteomes" id="UP001597314"/>
    </source>
</evidence>
<comment type="catalytic activity">
    <reaction evidence="1">
        <text>ATP + protein L-histidine = ADP + protein N-phospho-L-histidine.</text>
        <dbReference type="EC" id="2.7.13.3"/>
    </reaction>
</comment>
<evidence type="ECO:0000256" key="6">
    <source>
        <dbReference type="ARBA" id="ARBA00022679"/>
    </source>
</evidence>
<keyword evidence="6" id="KW-0808">Transferase</keyword>
<dbReference type="InterPro" id="IPR029016">
    <property type="entry name" value="GAF-like_dom_sf"/>
</dbReference>
<keyword evidence="17" id="KW-1185">Reference proteome</keyword>
<keyword evidence="7" id="KW-0547">Nucleotide-binding</keyword>
<dbReference type="Gene3D" id="3.30.450.20">
    <property type="entry name" value="PAS domain"/>
    <property type="match status" value="1"/>
</dbReference>
<keyword evidence="10" id="KW-0157">Chromophore</keyword>
<dbReference type="InterPro" id="IPR035965">
    <property type="entry name" value="PAS-like_dom_sf"/>
</dbReference>
<dbReference type="InterPro" id="IPR013654">
    <property type="entry name" value="PAS_2"/>
</dbReference>
<dbReference type="SMART" id="SM00448">
    <property type="entry name" value="REC"/>
    <property type="match status" value="1"/>
</dbReference>
<keyword evidence="9" id="KW-0067">ATP-binding</keyword>
<dbReference type="Pfam" id="PF01590">
    <property type="entry name" value="GAF"/>
    <property type="match status" value="1"/>
</dbReference>
<dbReference type="InterPro" id="IPR003018">
    <property type="entry name" value="GAF"/>
</dbReference>
<evidence type="ECO:0000313" key="16">
    <source>
        <dbReference type="EMBL" id="MFD2183872.1"/>
    </source>
</evidence>
<dbReference type="PANTHER" id="PTHR41523">
    <property type="entry name" value="TWO-COMPONENT SYSTEM SENSOR PROTEIN"/>
    <property type="match status" value="1"/>
</dbReference>